<dbReference type="InterPro" id="IPR011009">
    <property type="entry name" value="Kinase-like_dom_sf"/>
</dbReference>
<organism evidence="5 6">
    <name type="scientific">Serendipita indica (strain DSM 11827)</name>
    <name type="common">Root endophyte fungus</name>
    <name type="synonym">Piriformospora indica</name>
    <dbReference type="NCBI Taxonomy" id="1109443"/>
    <lineage>
        <taxon>Eukaryota</taxon>
        <taxon>Fungi</taxon>
        <taxon>Dikarya</taxon>
        <taxon>Basidiomycota</taxon>
        <taxon>Agaricomycotina</taxon>
        <taxon>Agaricomycetes</taxon>
        <taxon>Sebacinales</taxon>
        <taxon>Serendipitaceae</taxon>
        <taxon>Serendipita</taxon>
    </lineage>
</organism>
<dbReference type="PROSITE" id="PS50011">
    <property type="entry name" value="PROTEIN_KINASE_DOM"/>
    <property type="match status" value="1"/>
</dbReference>
<dbReference type="STRING" id="1109443.G4TAY6"/>
<dbReference type="GO" id="GO:0005524">
    <property type="term" value="F:ATP binding"/>
    <property type="evidence" value="ECO:0007669"/>
    <property type="project" value="InterPro"/>
</dbReference>
<evidence type="ECO:0000259" key="4">
    <source>
        <dbReference type="PROSITE" id="PS51984"/>
    </source>
</evidence>
<proteinExistence type="predicted"/>
<dbReference type="OrthoDB" id="408964at2759"/>
<comment type="subcellular location">
    <subcellularLocation>
        <location evidence="1">Cytoplasm</location>
    </subcellularLocation>
</comment>
<feature type="domain" description="Protein kinase" evidence="3">
    <location>
        <begin position="1"/>
        <end position="235"/>
    </location>
</feature>
<feature type="domain" description="Cryptic POLO box 1 (CPB1)" evidence="4">
    <location>
        <begin position="332"/>
        <end position="440"/>
    </location>
</feature>
<keyword evidence="6" id="KW-1185">Reference proteome</keyword>
<evidence type="ECO:0000313" key="6">
    <source>
        <dbReference type="Proteomes" id="UP000007148"/>
    </source>
</evidence>
<evidence type="ECO:0000259" key="3">
    <source>
        <dbReference type="PROSITE" id="PS50011"/>
    </source>
</evidence>
<comment type="caution">
    <text evidence="5">The sequence shown here is derived from an EMBL/GenBank/DDBJ whole genome shotgun (WGS) entry which is preliminary data.</text>
</comment>
<dbReference type="InterPro" id="IPR033699">
    <property type="entry name" value="POLO_box_Plk4_1"/>
</dbReference>
<accession>G4TAY6</accession>
<dbReference type="PROSITE" id="PS51984">
    <property type="entry name" value="CPB1"/>
    <property type="match status" value="1"/>
</dbReference>
<sequence>MDNIGNYHIGELVEELLHSRTHVALCLRGRMKGRIVMLSLTETPNFNKERYQELLDLKRTLRHPHILSLFSAFDHYQIVEYAPYGNLAQFPAISEAHLRHVLPMVTDALSYIHCRGYVHLGLRPKHIHVTDGFRVKLGGLDSARRIQRRYQSGSGNQLHSSPEDELHRPESDSWYLGCLCISLIAPESGTSDLTSWKLLLPESTSAALVDLVDCLLRSDPNQRMPIPLVHSHPFFAPALPIASLEDLYSHSPHFQTRKRWHGRTRDLFASQRPSYQRGVKRATSPGRRQLNGYEFPPEQLNLAEAIQEALVTRSLEPRSMVSPFKITDTSSATYNKYPLVIAGSLPPQTLTLSHGTIDLLRSGEIIIDFRERERLKGRKGGIVLLVDPDGLTVTLFRASQPTTPPLLKEPISTFLVKDIPTECRSVYTFAARYLDMVKRRTPMLTVSSGQLRYSLMSNLPRPDIELTFSNKERTAGDLSRTTRIRLSRSEGTLEIAQYRPISAKSKSIYAPSVRAHQKGKHSTIHVGEWKKRVLPLLPDGTMDMDLIHQEEFELITRLKDFVEFVKDIQVSLNQSRLFCSIDKLWSTETIPTHLSGVVTSSENASDHLEDKSTQDERIVKSTHRKPHLMGLGLPPRPRRFSVTATPRRQEAI</sequence>
<evidence type="ECO:0000256" key="2">
    <source>
        <dbReference type="SAM" id="MobiDB-lite"/>
    </source>
</evidence>
<dbReference type="GO" id="GO:0005737">
    <property type="term" value="C:cytoplasm"/>
    <property type="evidence" value="ECO:0007669"/>
    <property type="project" value="UniProtKB-SubCell"/>
</dbReference>
<dbReference type="Gene3D" id="1.10.510.10">
    <property type="entry name" value="Transferase(Phosphotransferase) domain 1"/>
    <property type="match status" value="1"/>
</dbReference>
<dbReference type="AlphaFoldDB" id="G4TAY6"/>
<dbReference type="InterPro" id="IPR046437">
    <property type="entry name" value="Ser_Thr-PK_POLO_box_1_sf"/>
</dbReference>
<dbReference type="SMART" id="SM00220">
    <property type="entry name" value="S_TKc"/>
    <property type="match status" value="1"/>
</dbReference>
<dbReference type="HOGENOM" id="CLU_350272_0_0_1"/>
<dbReference type="Proteomes" id="UP000007148">
    <property type="component" value="Unassembled WGS sequence"/>
</dbReference>
<dbReference type="GO" id="GO:0004674">
    <property type="term" value="F:protein serine/threonine kinase activity"/>
    <property type="evidence" value="ECO:0007669"/>
    <property type="project" value="TreeGrafter"/>
</dbReference>
<dbReference type="InterPro" id="IPR053235">
    <property type="entry name" value="Ser_Thr_kinase"/>
</dbReference>
<dbReference type="eggNOG" id="KOG0592">
    <property type="taxonomic scope" value="Eukaryota"/>
</dbReference>
<reference evidence="5 6" key="1">
    <citation type="journal article" date="2011" name="PLoS Pathog.">
        <title>Endophytic Life Strategies Decoded by Genome and Transcriptome Analyses of the Mutualistic Root Symbiont Piriformospora indica.</title>
        <authorList>
            <person name="Zuccaro A."/>
            <person name="Lahrmann U."/>
            <person name="Guldener U."/>
            <person name="Langen G."/>
            <person name="Pfiffi S."/>
            <person name="Biedenkopf D."/>
            <person name="Wong P."/>
            <person name="Samans B."/>
            <person name="Grimm C."/>
            <person name="Basiewicz M."/>
            <person name="Murat C."/>
            <person name="Martin F."/>
            <person name="Kogel K.H."/>
        </authorList>
    </citation>
    <scope>NUCLEOTIDE SEQUENCE [LARGE SCALE GENOMIC DNA]</scope>
    <source>
        <strain evidence="5 6">DSM 11827</strain>
    </source>
</reference>
<dbReference type="PANTHER" id="PTHR24361">
    <property type="entry name" value="MITOGEN-ACTIVATED KINASE KINASE KINASE"/>
    <property type="match status" value="1"/>
</dbReference>
<dbReference type="Pfam" id="PF00069">
    <property type="entry name" value="Pkinase"/>
    <property type="match status" value="1"/>
</dbReference>
<dbReference type="Gene3D" id="3.30.1120.120">
    <property type="match status" value="1"/>
</dbReference>
<dbReference type="SUPFAM" id="SSF56112">
    <property type="entry name" value="Protein kinase-like (PK-like)"/>
    <property type="match status" value="1"/>
</dbReference>
<evidence type="ECO:0000313" key="5">
    <source>
        <dbReference type="EMBL" id="CCA68458.1"/>
    </source>
</evidence>
<evidence type="ECO:0000256" key="1">
    <source>
        <dbReference type="ARBA" id="ARBA00004496"/>
    </source>
</evidence>
<feature type="compositionally biased region" description="Basic and acidic residues" evidence="2">
    <location>
        <begin position="604"/>
        <end position="619"/>
    </location>
</feature>
<gene>
    <name evidence="5" type="ORF">PIIN_02322</name>
</gene>
<dbReference type="InParanoid" id="G4TAY6"/>
<dbReference type="EMBL" id="CAFZ01000033">
    <property type="protein sequence ID" value="CCA68458.1"/>
    <property type="molecule type" value="Genomic_DNA"/>
</dbReference>
<protein>
    <submittedName>
        <fullName evidence="5">Uncharacterized protein</fullName>
    </submittedName>
</protein>
<feature type="region of interest" description="Disordered" evidence="2">
    <location>
        <begin position="598"/>
        <end position="652"/>
    </location>
</feature>
<name>G4TAY6_SERID</name>
<dbReference type="InterPro" id="IPR000719">
    <property type="entry name" value="Prot_kinase_dom"/>
</dbReference>